<proteinExistence type="predicted"/>
<reference evidence="3" key="1">
    <citation type="submission" date="2016-06" db="UniProtKB">
        <authorList>
            <consortium name="WormBaseParasite"/>
        </authorList>
    </citation>
    <scope>IDENTIFICATION</scope>
</reference>
<evidence type="ECO:0000313" key="1">
    <source>
        <dbReference type="EMBL" id="VDP94136.1"/>
    </source>
</evidence>
<sequence length="176" mass="20431">MKRKGVEKSNACLVNRDGNHPLHQNSTRLPCAAELSDISESEDSYEAKVSDIERQIEQLDDKTHPEYLKAKRKVDLWYADEKQRVQILHEHRLEKRRIQDYLTSLCEELKRRLEHDKKNIELTPSGGESGTFYDFVLGSCNILLWYVCYSTLLVDRSVITRFITVSTSLGSFNSHN</sequence>
<reference evidence="1 2" key="2">
    <citation type="submission" date="2018-11" db="EMBL/GenBank/DDBJ databases">
        <authorList>
            <consortium name="Pathogen Informatics"/>
        </authorList>
    </citation>
    <scope>NUCLEOTIDE SEQUENCE [LARGE SCALE GENOMIC DNA]</scope>
    <source>
        <strain evidence="1 2">Egypt</strain>
    </source>
</reference>
<gene>
    <name evidence="1" type="ORF">ECPE_LOCUS16863</name>
</gene>
<protein>
    <submittedName>
        <fullName evidence="3">Non-specific serine/threonine protein kinase</fullName>
    </submittedName>
</protein>
<dbReference type="OrthoDB" id="70376at2759"/>
<dbReference type="WBParaSite" id="ECPE_0001690701-mRNA-1">
    <property type="protein sequence ID" value="ECPE_0001690701-mRNA-1"/>
    <property type="gene ID" value="ECPE_0001690701"/>
</dbReference>
<dbReference type="EMBL" id="UZAN01066273">
    <property type="protein sequence ID" value="VDP94136.1"/>
    <property type="molecule type" value="Genomic_DNA"/>
</dbReference>
<dbReference type="AlphaFoldDB" id="A0A183BCC9"/>
<evidence type="ECO:0000313" key="2">
    <source>
        <dbReference type="Proteomes" id="UP000272942"/>
    </source>
</evidence>
<organism evidence="3">
    <name type="scientific">Echinostoma caproni</name>
    <dbReference type="NCBI Taxonomy" id="27848"/>
    <lineage>
        <taxon>Eukaryota</taxon>
        <taxon>Metazoa</taxon>
        <taxon>Spiralia</taxon>
        <taxon>Lophotrochozoa</taxon>
        <taxon>Platyhelminthes</taxon>
        <taxon>Trematoda</taxon>
        <taxon>Digenea</taxon>
        <taxon>Plagiorchiida</taxon>
        <taxon>Echinostomata</taxon>
        <taxon>Echinostomatoidea</taxon>
        <taxon>Echinostomatidae</taxon>
        <taxon>Echinostoma</taxon>
    </lineage>
</organism>
<evidence type="ECO:0000313" key="3">
    <source>
        <dbReference type="WBParaSite" id="ECPE_0001690701-mRNA-1"/>
    </source>
</evidence>
<dbReference type="Proteomes" id="UP000272942">
    <property type="component" value="Unassembled WGS sequence"/>
</dbReference>
<keyword evidence="2" id="KW-1185">Reference proteome</keyword>
<accession>A0A183BCC9</accession>
<name>A0A183BCC9_9TREM</name>